<dbReference type="OrthoDB" id="389387at2759"/>
<evidence type="ECO:0008006" key="3">
    <source>
        <dbReference type="Google" id="ProtNLM"/>
    </source>
</evidence>
<dbReference type="Pfam" id="PF12420">
    <property type="entry name" value="DUF3671"/>
    <property type="match status" value="1"/>
</dbReference>
<evidence type="ECO:0000313" key="2">
    <source>
        <dbReference type="EMBL" id="VUZ99763.1"/>
    </source>
</evidence>
<feature type="transmembrane region" description="Helical" evidence="1">
    <location>
        <begin position="150"/>
        <end position="170"/>
    </location>
</feature>
<keyword evidence="1" id="KW-0472">Membrane</keyword>
<dbReference type="VEuPathDB" id="PlasmoDB:PVW1_000008000"/>
<dbReference type="EMBL" id="FLZR02000013">
    <property type="protein sequence ID" value="VUZ99763.1"/>
    <property type="molecule type" value="Genomic_DNA"/>
</dbReference>
<reference evidence="2" key="1">
    <citation type="submission" date="2016-07" db="EMBL/GenBank/DDBJ databases">
        <authorList>
            <consortium name="Pathogen Informatics"/>
        </authorList>
    </citation>
    <scope>NUCLEOTIDE SEQUENCE</scope>
</reference>
<dbReference type="VEuPathDB" id="PlasmoDB:PVX_178275"/>
<name>A0A565A4K5_PLAVI</name>
<dbReference type="AlphaFoldDB" id="A0A565A4K5"/>
<feature type="transmembrane region" description="Helical" evidence="1">
    <location>
        <begin position="206"/>
        <end position="229"/>
    </location>
</feature>
<dbReference type="Proteomes" id="UP000220605">
    <property type="component" value="Unassembled WGS sequence"/>
</dbReference>
<dbReference type="InterPro" id="IPR022139">
    <property type="entry name" value="Fam-L/Fam-M-like_plasmodium"/>
</dbReference>
<proteinExistence type="predicted"/>
<organism evidence="2">
    <name type="scientific">Plasmodium vivax</name>
    <name type="common">malaria parasite P. vivax</name>
    <dbReference type="NCBI Taxonomy" id="5855"/>
    <lineage>
        <taxon>Eukaryota</taxon>
        <taxon>Sar</taxon>
        <taxon>Alveolata</taxon>
        <taxon>Apicomplexa</taxon>
        <taxon>Aconoidasida</taxon>
        <taxon>Haemosporida</taxon>
        <taxon>Plasmodiidae</taxon>
        <taxon>Plasmodium</taxon>
        <taxon>Plasmodium (Plasmodium)</taxon>
    </lineage>
</organism>
<protein>
    <recommendedName>
        <fullName evidence="3">Variable surface protein Vir35</fullName>
    </recommendedName>
</protein>
<keyword evidence="1" id="KW-1133">Transmembrane helix</keyword>
<sequence>MTTLKNSHKNHKLNYFLFTKTQFNKFLENGSKCVTTFDITTHRLLAKNAHSSEVHRRRLPNNTLDDAYNYKLVNDKGNNITYQRLKQDKSNNMDKFLKSYKSRHAKKNGLSKVDSYYENKIFKKIDNIYNLANNWNKDKKSFKKMILNKYGIYIFLILFPLLGLIFPVLFGEIFGSKPLFELCDKTETESEPCGKLHMTKTAQHSVFYINAVISLTIGIINIFAIVYILMKIIKYEKLKACKGKMNIKEYCRFCKGLFYNKKN</sequence>
<evidence type="ECO:0000256" key="1">
    <source>
        <dbReference type="SAM" id="Phobius"/>
    </source>
</evidence>
<accession>A0A565A4K5</accession>
<keyword evidence="1" id="KW-0812">Transmembrane</keyword>
<dbReference type="VEuPathDB" id="PlasmoDB:PVPAM_000032200"/>
<dbReference type="VEuPathDB" id="PlasmoDB:PVP01_0004770"/>
<gene>
    <name evidence="2" type="ORF">PVP01_0004770</name>
</gene>